<dbReference type="CDD" id="cd20585">
    <property type="entry name" value="CYCLIN_AcCycH_rpt1"/>
    <property type="match status" value="1"/>
</dbReference>
<name>A0AA38C2P2_TAXCH</name>
<feature type="compositionally biased region" description="Basic residues" evidence="3">
    <location>
        <begin position="406"/>
        <end position="415"/>
    </location>
</feature>
<dbReference type="InterPro" id="IPR036915">
    <property type="entry name" value="Cyclin-like_sf"/>
</dbReference>
<dbReference type="GO" id="GO:0016538">
    <property type="term" value="F:cyclin-dependent protein serine/threonine kinase regulator activity"/>
    <property type="evidence" value="ECO:0007669"/>
    <property type="project" value="InterPro"/>
</dbReference>
<feature type="domain" description="Cyclin-like" evidence="4">
    <location>
        <begin position="181"/>
        <end position="262"/>
    </location>
</feature>
<organism evidence="5 6">
    <name type="scientific">Taxus chinensis</name>
    <name type="common">Chinese yew</name>
    <name type="synonym">Taxus wallichiana var. chinensis</name>
    <dbReference type="NCBI Taxonomy" id="29808"/>
    <lineage>
        <taxon>Eukaryota</taxon>
        <taxon>Viridiplantae</taxon>
        <taxon>Streptophyta</taxon>
        <taxon>Embryophyta</taxon>
        <taxon>Tracheophyta</taxon>
        <taxon>Spermatophyta</taxon>
        <taxon>Pinopsida</taxon>
        <taxon>Pinidae</taxon>
        <taxon>Conifers II</taxon>
        <taxon>Cupressales</taxon>
        <taxon>Taxaceae</taxon>
        <taxon>Taxus</taxon>
    </lineage>
</organism>
<dbReference type="AlphaFoldDB" id="A0AA38C2P2"/>
<accession>A0AA38C2P2</accession>
<evidence type="ECO:0000259" key="4">
    <source>
        <dbReference type="SMART" id="SM00385"/>
    </source>
</evidence>
<keyword evidence="6" id="KW-1185">Reference proteome</keyword>
<dbReference type="SUPFAM" id="SSF47954">
    <property type="entry name" value="Cyclin-like"/>
    <property type="match status" value="2"/>
</dbReference>
<protein>
    <recommendedName>
        <fullName evidence="4">Cyclin-like domain-containing protein</fullName>
    </recommendedName>
</protein>
<comment type="caution">
    <text evidence="5">The sequence shown here is derived from an EMBL/GenBank/DDBJ whole genome shotgun (WGS) entry which is preliminary data.</text>
</comment>
<dbReference type="InterPro" id="IPR013763">
    <property type="entry name" value="Cyclin-like_dom"/>
</dbReference>
<reference evidence="5 6" key="1">
    <citation type="journal article" date="2021" name="Nat. Plants">
        <title>The Taxus genome provides insights into paclitaxel biosynthesis.</title>
        <authorList>
            <person name="Xiong X."/>
            <person name="Gou J."/>
            <person name="Liao Q."/>
            <person name="Li Y."/>
            <person name="Zhou Q."/>
            <person name="Bi G."/>
            <person name="Li C."/>
            <person name="Du R."/>
            <person name="Wang X."/>
            <person name="Sun T."/>
            <person name="Guo L."/>
            <person name="Liang H."/>
            <person name="Lu P."/>
            <person name="Wu Y."/>
            <person name="Zhang Z."/>
            <person name="Ro D.K."/>
            <person name="Shang Y."/>
            <person name="Huang S."/>
            <person name="Yan J."/>
        </authorList>
    </citation>
    <scope>NUCLEOTIDE SEQUENCE [LARGE SCALE GENOMIC DNA]</scope>
    <source>
        <strain evidence="5">Ta-2019</strain>
    </source>
</reference>
<comment type="similarity">
    <text evidence="2">Belongs to the cyclin family.</text>
</comment>
<proteinExistence type="inferred from homology"/>
<gene>
    <name evidence="5" type="ORF">KI387_032600</name>
</gene>
<feature type="region of interest" description="Disordered" evidence="3">
    <location>
        <begin position="396"/>
        <end position="419"/>
    </location>
</feature>
<dbReference type="OMA" id="ADINDSW"/>
<dbReference type="Pfam" id="PF16899">
    <property type="entry name" value="Cyclin_C_2"/>
    <property type="match status" value="1"/>
</dbReference>
<sequence>MSTSSAMPLFSTVTTTLNSFWKPVEKEQVDDAWVDFFYESTIPFHVVTEKLADINDSWKSTAIEKLVLDRDVAKKTREQRRAYKRGDGLFRTQSVIDDREDMDGDEWWRFYRVDTLELQHFAIQVLSQGYGSTKLEVELDGSVVYPGKSIAGGENGFVRQVHLPEPLTVDEELLMRIFYEQKIQEVCGAFKFPHKIQATAIIYFKRFYLRWSVMEHDPKHIMLTCIYTSCKVEEFHVSAEELGKGIQQDHQVILRNEMLVLQSLGFDLIVYSPYRSIDGFADDIEIFFQPKQDSLQKLKELREAAIFDVDKNMLTDAPLIFPPGQLALAALRRMSKEYMAFDFDRYLKRVCSRQKSTHTELEFIGILNDIDVVVVGRNPIAKDMRHVDRKLKHCRNSGLQDENKKREKKKHKSKRTSSDMQATTAFAYNDTTLVIVFAFVCEVLTMMQH</sequence>
<dbReference type="InterPro" id="IPR043198">
    <property type="entry name" value="Cyclin/Ssn8"/>
</dbReference>
<dbReference type="EMBL" id="JAHRHJ020003813">
    <property type="protein sequence ID" value="KAH9288483.1"/>
    <property type="molecule type" value="Genomic_DNA"/>
</dbReference>
<dbReference type="Pfam" id="PF00134">
    <property type="entry name" value="Cyclin_N"/>
    <property type="match status" value="1"/>
</dbReference>
<dbReference type="CDD" id="cd20586">
    <property type="entry name" value="CYCLIN_AcCycH_rpt2"/>
    <property type="match status" value="1"/>
</dbReference>
<dbReference type="InterPro" id="IPR031658">
    <property type="entry name" value="Cyclin_C_2"/>
</dbReference>
<evidence type="ECO:0000256" key="1">
    <source>
        <dbReference type="ARBA" id="ARBA00023127"/>
    </source>
</evidence>
<keyword evidence="1 2" id="KW-0195">Cyclin</keyword>
<dbReference type="InterPro" id="IPR006671">
    <property type="entry name" value="Cyclin_N"/>
</dbReference>
<evidence type="ECO:0000313" key="6">
    <source>
        <dbReference type="Proteomes" id="UP000824469"/>
    </source>
</evidence>
<evidence type="ECO:0000256" key="2">
    <source>
        <dbReference type="RuleBase" id="RU000383"/>
    </source>
</evidence>
<dbReference type="Gene3D" id="1.10.472.10">
    <property type="entry name" value="Cyclin-like"/>
    <property type="match status" value="2"/>
</dbReference>
<evidence type="ECO:0000313" key="5">
    <source>
        <dbReference type="EMBL" id="KAH9288483.1"/>
    </source>
</evidence>
<evidence type="ECO:0000256" key="3">
    <source>
        <dbReference type="SAM" id="MobiDB-lite"/>
    </source>
</evidence>
<dbReference type="PANTHER" id="PTHR10026">
    <property type="entry name" value="CYCLIN"/>
    <property type="match status" value="1"/>
</dbReference>
<dbReference type="FunFam" id="1.10.472.10:FF:000063">
    <property type="entry name" value="cyclin-H1-1"/>
    <property type="match status" value="1"/>
</dbReference>
<dbReference type="Proteomes" id="UP000824469">
    <property type="component" value="Unassembled WGS sequence"/>
</dbReference>
<dbReference type="SMART" id="SM00385">
    <property type="entry name" value="CYCLIN"/>
    <property type="match status" value="1"/>
</dbReference>
<dbReference type="GO" id="GO:0006357">
    <property type="term" value="P:regulation of transcription by RNA polymerase II"/>
    <property type="evidence" value="ECO:0007669"/>
    <property type="project" value="InterPro"/>
</dbReference>